<dbReference type="InterPro" id="IPR010730">
    <property type="entry name" value="HET"/>
</dbReference>
<keyword evidence="3" id="KW-1185">Reference proteome</keyword>
<evidence type="ECO:0000259" key="1">
    <source>
        <dbReference type="Pfam" id="PF06985"/>
    </source>
</evidence>
<organism evidence="2 3">
    <name type="scientific">Clathrospora elynae</name>
    <dbReference type="NCBI Taxonomy" id="706981"/>
    <lineage>
        <taxon>Eukaryota</taxon>
        <taxon>Fungi</taxon>
        <taxon>Dikarya</taxon>
        <taxon>Ascomycota</taxon>
        <taxon>Pezizomycotina</taxon>
        <taxon>Dothideomycetes</taxon>
        <taxon>Pleosporomycetidae</taxon>
        <taxon>Pleosporales</taxon>
        <taxon>Diademaceae</taxon>
        <taxon>Clathrospora</taxon>
    </lineage>
</organism>
<dbReference type="InterPro" id="IPR052895">
    <property type="entry name" value="HetReg/Transcr_Mod"/>
</dbReference>
<dbReference type="EMBL" id="ML976064">
    <property type="protein sequence ID" value="KAF1940386.1"/>
    <property type="molecule type" value="Genomic_DNA"/>
</dbReference>
<reference evidence="2" key="1">
    <citation type="journal article" date="2020" name="Stud. Mycol.">
        <title>101 Dothideomycetes genomes: a test case for predicting lifestyles and emergence of pathogens.</title>
        <authorList>
            <person name="Haridas S."/>
            <person name="Albert R."/>
            <person name="Binder M."/>
            <person name="Bloem J."/>
            <person name="Labutti K."/>
            <person name="Salamov A."/>
            <person name="Andreopoulos B."/>
            <person name="Baker S."/>
            <person name="Barry K."/>
            <person name="Bills G."/>
            <person name="Bluhm B."/>
            <person name="Cannon C."/>
            <person name="Castanera R."/>
            <person name="Culley D."/>
            <person name="Daum C."/>
            <person name="Ezra D."/>
            <person name="Gonzalez J."/>
            <person name="Henrissat B."/>
            <person name="Kuo A."/>
            <person name="Liang C."/>
            <person name="Lipzen A."/>
            <person name="Lutzoni F."/>
            <person name="Magnuson J."/>
            <person name="Mondo S."/>
            <person name="Nolan M."/>
            <person name="Ohm R."/>
            <person name="Pangilinan J."/>
            <person name="Park H.-J."/>
            <person name="Ramirez L."/>
            <person name="Alfaro M."/>
            <person name="Sun H."/>
            <person name="Tritt A."/>
            <person name="Yoshinaga Y."/>
            <person name="Zwiers L.-H."/>
            <person name="Turgeon B."/>
            <person name="Goodwin S."/>
            <person name="Spatafora J."/>
            <person name="Crous P."/>
            <person name="Grigoriev I."/>
        </authorList>
    </citation>
    <scope>NUCLEOTIDE SEQUENCE</scope>
    <source>
        <strain evidence="2">CBS 161.51</strain>
    </source>
</reference>
<dbReference type="Pfam" id="PF06985">
    <property type="entry name" value="HET"/>
    <property type="match status" value="1"/>
</dbReference>
<name>A0A6A5SP86_9PLEO</name>
<feature type="non-terminal residue" evidence="2">
    <location>
        <position position="1"/>
    </location>
</feature>
<feature type="domain" description="Heterokaryon incompatibility" evidence="1">
    <location>
        <begin position="37"/>
        <end position="175"/>
    </location>
</feature>
<gene>
    <name evidence="2" type="ORF">EJ02DRAFT_350135</name>
</gene>
<evidence type="ECO:0000313" key="3">
    <source>
        <dbReference type="Proteomes" id="UP000800038"/>
    </source>
</evidence>
<dbReference type="PANTHER" id="PTHR24148:SF73">
    <property type="entry name" value="HET DOMAIN PROTEIN (AFU_ORTHOLOGUE AFUA_8G01020)"/>
    <property type="match status" value="1"/>
</dbReference>
<dbReference type="Proteomes" id="UP000800038">
    <property type="component" value="Unassembled WGS sequence"/>
</dbReference>
<dbReference type="OrthoDB" id="2157530at2759"/>
<sequence length="652" mass="74913">LDSEKKSVRLLELLPGRDSEPISCKLHVCDLDETPSYIALSYMWNQGGHHKYIECQGTKMRVGENLWNFLWQYRRRFSIKQHGEKELVQAARLWIDAACINQKDTEERSHQVSLMRYIYMGANSVIAWLGLAQRFEELAFLLTRYPTLLKVDEMYTALVDLLNKTYWTRVWVVQEFILAKSVEIWCGEFEADAASFESVWRDGNLLVEMPLLSQKMTSSRGWPLFQYRREFRHSRKYKREVMGRRNSKTLKATFRLRDLLQSFASSQSTEVYDKIYGFLGIASTTRGERIRPDYSKSRLDLLVAVLFDQCHNAVKRDYDDNYKFLTFLMSTLKVSRMELARYILHRKDTTQPHVYALAAASFMVASVSFVSTICDVGSFVDHAEAFQESTWKTTWSRSSMHAKSLYFQDIQDLGDIVKLPEASLALSFAEPHVPGGNPGPSEKVRQAVIEESTDLLIQSIFRPTTYWTSDGDVKDVQINNKNLRKMFFRSMVSSGELQLAARGELTRRDTNHRYEKYTTFMGTDGITGLACVGGGQSTHETAVGDRICVFSGVTESSNAFIVRLDSTGKWIIVGFAVVLFPESHSPPTSWKTEKMMCFHCHLTDLLELQRCQILNDLQMDHMLKQTLRGESDDEVHRCKPEAGVHDILEFGL</sequence>
<dbReference type="PANTHER" id="PTHR24148">
    <property type="entry name" value="ANKYRIN REPEAT DOMAIN-CONTAINING PROTEIN 39 HOMOLOG-RELATED"/>
    <property type="match status" value="1"/>
</dbReference>
<accession>A0A6A5SP86</accession>
<proteinExistence type="predicted"/>
<protein>
    <recommendedName>
        <fullName evidence="1">Heterokaryon incompatibility domain-containing protein</fullName>
    </recommendedName>
</protein>
<evidence type="ECO:0000313" key="2">
    <source>
        <dbReference type="EMBL" id="KAF1940386.1"/>
    </source>
</evidence>
<dbReference type="AlphaFoldDB" id="A0A6A5SP86"/>